<proteinExistence type="predicted"/>
<accession>A0A3Q0FUP1</accession>
<dbReference type="STRING" id="38654.A0A3Q0FUP1"/>
<protein>
    <submittedName>
        <fullName evidence="6">Endonuclease domain-containing 1 protein-like</fullName>
    </submittedName>
</protein>
<feature type="chain" id="PRO_5018313652" evidence="2">
    <location>
        <begin position="20"/>
        <end position="535"/>
    </location>
</feature>
<reference evidence="6" key="1">
    <citation type="submission" date="2025-08" db="UniProtKB">
        <authorList>
            <consortium name="RefSeq"/>
        </authorList>
    </citation>
    <scope>IDENTIFICATION</scope>
</reference>
<dbReference type="RefSeq" id="XP_025051059.1">
    <property type="nucleotide sequence ID" value="XM_025195274.1"/>
</dbReference>
<dbReference type="InParanoid" id="A0A3Q0FUP1"/>
<name>A0A3Q0FUP1_ALLSI</name>
<feature type="region of interest" description="Disordered" evidence="1">
    <location>
        <begin position="316"/>
        <end position="345"/>
    </location>
</feature>
<dbReference type="Pfam" id="PF01223">
    <property type="entry name" value="Endonuclease_NS"/>
    <property type="match status" value="1"/>
</dbReference>
<dbReference type="SMART" id="SM00892">
    <property type="entry name" value="Endonuclease_NS"/>
    <property type="match status" value="1"/>
</dbReference>
<feature type="signal peptide" evidence="2">
    <location>
        <begin position="1"/>
        <end position="19"/>
    </location>
</feature>
<keyword evidence="5" id="KW-1185">Reference proteome</keyword>
<gene>
    <name evidence="6" type="primary">LOC102384498</name>
</gene>
<feature type="domain" description="DNA/RNA non-specific endonuclease/pyrophosphatase/phosphodiesterase" evidence="4">
    <location>
        <begin position="54"/>
        <end position="279"/>
    </location>
</feature>
<keyword evidence="2" id="KW-0732">Signal</keyword>
<dbReference type="Gene3D" id="3.40.570.10">
    <property type="entry name" value="Extracellular Endonuclease, subunit A"/>
    <property type="match status" value="1"/>
</dbReference>
<dbReference type="InterPro" id="IPR044929">
    <property type="entry name" value="DNA/RNA_non-sp_Endonuclease_sf"/>
</dbReference>
<dbReference type="SMART" id="SM00477">
    <property type="entry name" value="NUC"/>
    <property type="match status" value="1"/>
</dbReference>
<dbReference type="InterPro" id="IPR020821">
    <property type="entry name" value="ENPP1-3/EXOG-like_nuc-like"/>
</dbReference>
<dbReference type="GO" id="GO:0046872">
    <property type="term" value="F:metal ion binding"/>
    <property type="evidence" value="ECO:0007669"/>
    <property type="project" value="InterPro"/>
</dbReference>
<evidence type="ECO:0000313" key="5">
    <source>
        <dbReference type="Proteomes" id="UP000189705"/>
    </source>
</evidence>
<dbReference type="InterPro" id="IPR039015">
    <property type="entry name" value="ENDOD1"/>
</dbReference>
<dbReference type="KEGG" id="asn:102384498"/>
<sequence length="535" mass="60522">MGLLVVLSCVSLWAGLALAEVGPFSRCQQYFYKGVEPEGFNTQRTAKICQRYNGTYHYATLYDRDHRIPRWSAYTLNETACEGQPQRRSRWFIEPQLFAADKGPDMTMEAGSGLTQDELRSSQAISEDYEDTSYDHGPLNPSSFHCDSSRTATFTLTNAAPMEPCFLRSRWHKLQHLFQAELAKSCLRLGGVTYLVTGTTPSGETIPREHEDREGDRVRPYHRVSVPSHVWTAACCDNRDTDRKFSLAFLAENREKSQLQILPIEQLHKVLLTMNATAQTVRIFTDDCNAQSQTAQEALSHIKVALSSIFRDLMSQPGEKNRQDEEAIQTTRSTTPAPTEGEQRSVGTVLEFPSLAAWHSQFTEEYHRGHLACVLSTGLEQASSTSSKLCILQKQKHLPGSDKTAMGWQCIKQVCGRHSGTYYRWCRAAGDSGKGYCCAERCVFNSVTRTYACARGDGEMTECSPQYSAVTLTGQQCRADFPCGLYGKKYFWCYTDYRDNWDYCCSPQHYCGHHGQEYIWCYVSDSGTKWKYCVP</sequence>
<evidence type="ECO:0000259" key="4">
    <source>
        <dbReference type="SMART" id="SM00892"/>
    </source>
</evidence>
<evidence type="ECO:0000256" key="1">
    <source>
        <dbReference type="SAM" id="MobiDB-lite"/>
    </source>
</evidence>
<dbReference type="PANTHER" id="PTHR21472:SF30">
    <property type="entry name" value="ENDONUCLEASE DOMAIN-CONTAINING 1 PROTEIN-RELATED"/>
    <property type="match status" value="1"/>
</dbReference>
<dbReference type="InterPro" id="IPR044925">
    <property type="entry name" value="His-Me_finger_sf"/>
</dbReference>
<feature type="domain" description="ENPP1-3/EXOG-like endonuclease/phosphodiesterase" evidence="3">
    <location>
        <begin position="55"/>
        <end position="279"/>
    </location>
</feature>
<feature type="compositionally biased region" description="Polar residues" evidence="1">
    <location>
        <begin position="328"/>
        <end position="337"/>
    </location>
</feature>
<dbReference type="Proteomes" id="UP000189705">
    <property type="component" value="Unplaced"/>
</dbReference>
<dbReference type="InterPro" id="IPR001604">
    <property type="entry name" value="Endo_G_ENPP1-like_dom"/>
</dbReference>
<dbReference type="SUPFAM" id="SSF54060">
    <property type="entry name" value="His-Me finger endonucleases"/>
    <property type="match status" value="1"/>
</dbReference>
<evidence type="ECO:0000259" key="3">
    <source>
        <dbReference type="SMART" id="SM00477"/>
    </source>
</evidence>
<evidence type="ECO:0000313" key="6">
    <source>
        <dbReference type="RefSeq" id="XP_025051059.1"/>
    </source>
</evidence>
<dbReference type="GO" id="GO:0016787">
    <property type="term" value="F:hydrolase activity"/>
    <property type="evidence" value="ECO:0007669"/>
    <property type="project" value="InterPro"/>
</dbReference>
<organism evidence="5 6">
    <name type="scientific">Alligator sinensis</name>
    <name type="common">Chinese alligator</name>
    <dbReference type="NCBI Taxonomy" id="38654"/>
    <lineage>
        <taxon>Eukaryota</taxon>
        <taxon>Metazoa</taxon>
        <taxon>Chordata</taxon>
        <taxon>Craniata</taxon>
        <taxon>Vertebrata</taxon>
        <taxon>Euteleostomi</taxon>
        <taxon>Archelosauria</taxon>
        <taxon>Archosauria</taxon>
        <taxon>Crocodylia</taxon>
        <taxon>Alligatoridae</taxon>
        <taxon>Alligatorinae</taxon>
        <taxon>Alligator</taxon>
    </lineage>
</organism>
<dbReference type="PANTHER" id="PTHR21472">
    <property type="entry name" value="ENDONUCLEASE DOMAIN-CONTAINING 1 PROTEIN ENDOD1"/>
    <property type="match status" value="1"/>
</dbReference>
<dbReference type="GeneID" id="102384498"/>
<dbReference type="GO" id="GO:0003676">
    <property type="term" value="F:nucleic acid binding"/>
    <property type="evidence" value="ECO:0007669"/>
    <property type="project" value="InterPro"/>
</dbReference>
<dbReference type="AlphaFoldDB" id="A0A3Q0FUP1"/>
<evidence type="ECO:0000256" key="2">
    <source>
        <dbReference type="SAM" id="SignalP"/>
    </source>
</evidence>